<dbReference type="GO" id="GO:0005085">
    <property type="term" value="F:guanyl-nucleotide exchange factor activity"/>
    <property type="evidence" value="ECO:0007669"/>
    <property type="project" value="UniProtKB-KW"/>
</dbReference>
<sequence>MEEIQQVCVRAAEQLSSGNVKDAYFTYIGALDVASKELHSIKFVNNVVTSKPPSVPSIFKTLQACLVYAEDIINKNQSSILTSRKNANLNISVHPPTPLQEDPTDTTTSPRAPPIPPKPMRRSTPSPLSSPRQSYSVSTSPPTKPPLPPKPTRTGSVRKLLREYEAQTAATTTATANDSDNADEGGGEDADNSDSDSDDEDEDSGQGTYSTSDNNLKISSDTSRRRSASPNLSIIIRKESPVVDSVTDSQTDEESPSSAHAASSPPTLSYYASMDQNSHPLSFLYEKSNVACKAVYPEGAVDPTNIVEATVITDIHNMQNPSSPTSISFTDHVPKIPASPLLTSHSRLEQKIRVLETKIAEYRAVSKDRESGVGIKDDKGQLLSDLTDEEISDAIREFNATLAASRRAITKTLKLVQKAAIEFDALQFPPYLIAYQLTLIESAIFLEIDPTALLTHSLKTPDAKITASTDFFNYLTRLVELTILTPTEAATRAQIIHHWVKVAVKLNELQNYQTLKAILSALGTPPIMRLKRTWTCIPKKSTTKLETLNEMMSEARNYQKYREFIQKKGFARRTMVPFLGTFIMDATYLLAAVKSQSQVGSSQHGNGPPPPTPNSTSVSVSTPSSPNIVAARDDPRVQELLQTMHRYQTGPKFSSTPPSPYVKSSTKHNSHFRTASLSAALYRGGYKRNDDDDETLEEKQCLITHYLLTRPWMPEKSVDELSILREPPKYKNGNTSSSQRNSGGRLSSSLVSNPYSESTSTITTSEMGRTSSGGSNDSRPNSMEDSGETVVSKLERAVAFNEKDFVKEKDKDKRNLTDMVNRVLFGPRSSLDKSQDREKDKLKTGDRDRDRKSDESDTREDSYRILSDTIFVSSPTSNKRRSWRTGAKKMFGAPESDKPYNRHSSKSDPPPLPKVPTHARTSSAASPTTKSSTYVPTLPARRSLDEIRTGTPPPLMPKPATLMQRSASASSASGISGGGSVSVAGGSRLSLDGAEDIRMALARKVASEVVAARKEQESK</sequence>
<dbReference type="Proteomes" id="UP000789572">
    <property type="component" value="Unassembled WGS sequence"/>
</dbReference>
<accession>A0A9N8VRS3</accession>
<keyword evidence="6" id="KW-1185">Reference proteome</keyword>
<feature type="domain" description="Ras-GEF" evidence="4">
    <location>
        <begin position="429"/>
        <end position="681"/>
    </location>
</feature>
<dbReference type="Gene3D" id="1.10.840.10">
    <property type="entry name" value="Ras guanine-nucleotide exchange factors catalytic domain"/>
    <property type="match status" value="1"/>
</dbReference>
<dbReference type="InterPro" id="IPR036964">
    <property type="entry name" value="RASGEF_cat_dom_sf"/>
</dbReference>
<name>A0A9N8VRS3_9GLOM</name>
<organism evidence="5 6">
    <name type="scientific">Paraglomus occultum</name>
    <dbReference type="NCBI Taxonomy" id="144539"/>
    <lineage>
        <taxon>Eukaryota</taxon>
        <taxon>Fungi</taxon>
        <taxon>Fungi incertae sedis</taxon>
        <taxon>Mucoromycota</taxon>
        <taxon>Glomeromycotina</taxon>
        <taxon>Glomeromycetes</taxon>
        <taxon>Paraglomerales</taxon>
        <taxon>Paraglomeraceae</taxon>
        <taxon>Paraglomus</taxon>
    </lineage>
</organism>
<feature type="compositionally biased region" description="Acidic residues" evidence="3">
    <location>
        <begin position="180"/>
        <end position="204"/>
    </location>
</feature>
<feature type="compositionally biased region" description="Basic residues" evidence="3">
    <location>
        <begin position="878"/>
        <end position="887"/>
    </location>
</feature>
<feature type="compositionally biased region" description="Low complexity" evidence="3">
    <location>
        <begin position="918"/>
        <end position="933"/>
    </location>
</feature>
<dbReference type="InterPro" id="IPR001895">
    <property type="entry name" value="RASGEF_cat_dom"/>
</dbReference>
<dbReference type="EMBL" id="CAJVPJ010000033">
    <property type="protein sequence ID" value="CAG8462081.1"/>
    <property type="molecule type" value="Genomic_DNA"/>
</dbReference>
<feature type="compositionally biased region" description="Polar residues" evidence="3">
    <location>
        <begin position="206"/>
        <end position="221"/>
    </location>
</feature>
<feature type="compositionally biased region" description="Low complexity" evidence="3">
    <location>
        <begin position="122"/>
        <end position="141"/>
    </location>
</feature>
<comment type="caution">
    <text evidence="5">The sequence shown here is derived from an EMBL/GenBank/DDBJ whole genome shotgun (WGS) entry which is preliminary data.</text>
</comment>
<dbReference type="GO" id="GO:0005886">
    <property type="term" value="C:plasma membrane"/>
    <property type="evidence" value="ECO:0007669"/>
    <property type="project" value="TreeGrafter"/>
</dbReference>
<evidence type="ECO:0000256" key="2">
    <source>
        <dbReference type="PROSITE-ProRule" id="PRU00168"/>
    </source>
</evidence>
<feature type="region of interest" description="Disordered" evidence="3">
    <location>
        <begin position="169"/>
        <end position="265"/>
    </location>
</feature>
<evidence type="ECO:0000256" key="3">
    <source>
        <dbReference type="SAM" id="MobiDB-lite"/>
    </source>
</evidence>
<evidence type="ECO:0000313" key="6">
    <source>
        <dbReference type="Proteomes" id="UP000789572"/>
    </source>
</evidence>
<feature type="compositionally biased region" description="Polar residues" evidence="3">
    <location>
        <begin position="767"/>
        <end position="784"/>
    </location>
</feature>
<feature type="compositionally biased region" description="Pro residues" evidence="3">
    <location>
        <begin position="142"/>
        <end position="151"/>
    </location>
</feature>
<dbReference type="InterPro" id="IPR008937">
    <property type="entry name" value="Ras-like_GEF"/>
</dbReference>
<feature type="region of interest" description="Disordered" evidence="3">
    <location>
        <begin position="91"/>
        <end position="154"/>
    </location>
</feature>
<dbReference type="AlphaFoldDB" id="A0A9N8VRS3"/>
<feature type="region of interest" description="Disordered" evidence="3">
    <location>
        <begin position="724"/>
        <end position="790"/>
    </location>
</feature>
<dbReference type="PROSITE" id="PS50009">
    <property type="entry name" value="RASGEF_CAT"/>
    <property type="match status" value="1"/>
</dbReference>
<feature type="region of interest" description="Disordered" evidence="3">
    <location>
        <begin position="826"/>
        <end position="987"/>
    </location>
</feature>
<keyword evidence="1 2" id="KW-0344">Guanine-nucleotide releasing factor</keyword>
<evidence type="ECO:0000259" key="4">
    <source>
        <dbReference type="PROSITE" id="PS50009"/>
    </source>
</evidence>
<reference evidence="5" key="1">
    <citation type="submission" date="2021-06" db="EMBL/GenBank/DDBJ databases">
        <authorList>
            <person name="Kallberg Y."/>
            <person name="Tangrot J."/>
            <person name="Rosling A."/>
        </authorList>
    </citation>
    <scope>NUCLEOTIDE SEQUENCE</scope>
    <source>
        <strain evidence="5">IA702</strain>
    </source>
</reference>
<proteinExistence type="predicted"/>
<dbReference type="GO" id="GO:0007265">
    <property type="term" value="P:Ras protein signal transduction"/>
    <property type="evidence" value="ECO:0007669"/>
    <property type="project" value="TreeGrafter"/>
</dbReference>
<feature type="compositionally biased region" description="Low complexity" evidence="3">
    <location>
        <begin position="614"/>
        <end position="627"/>
    </location>
</feature>
<evidence type="ECO:0000313" key="5">
    <source>
        <dbReference type="EMBL" id="CAG8462081.1"/>
    </source>
</evidence>
<evidence type="ECO:0000256" key="1">
    <source>
        <dbReference type="ARBA" id="ARBA00022658"/>
    </source>
</evidence>
<feature type="region of interest" description="Disordered" evidence="3">
    <location>
        <begin position="647"/>
        <end position="670"/>
    </location>
</feature>
<feature type="compositionally biased region" description="Low complexity" evidence="3">
    <location>
        <begin position="756"/>
        <end position="766"/>
    </location>
</feature>
<protein>
    <submittedName>
        <fullName evidence="5">2198_t:CDS:1</fullName>
    </submittedName>
</protein>
<feature type="compositionally biased region" description="Low complexity" evidence="3">
    <location>
        <begin position="169"/>
        <end position="179"/>
    </location>
</feature>
<dbReference type="InterPro" id="IPR023578">
    <property type="entry name" value="Ras_GEF_dom_sf"/>
</dbReference>
<feature type="compositionally biased region" description="Basic and acidic residues" evidence="3">
    <location>
        <begin position="830"/>
        <end position="863"/>
    </location>
</feature>
<dbReference type="Pfam" id="PF00617">
    <property type="entry name" value="RasGEF"/>
    <property type="match status" value="1"/>
</dbReference>
<dbReference type="PANTHER" id="PTHR23113">
    <property type="entry name" value="GUANINE NUCLEOTIDE EXCHANGE FACTOR"/>
    <property type="match status" value="1"/>
</dbReference>
<dbReference type="SMART" id="SM00147">
    <property type="entry name" value="RasGEF"/>
    <property type="match status" value="1"/>
</dbReference>
<dbReference type="PANTHER" id="PTHR23113:SF368">
    <property type="entry name" value="CELL DIVISION CONTROL PROTEIN 25"/>
    <property type="match status" value="1"/>
</dbReference>
<dbReference type="OrthoDB" id="546434at2759"/>
<feature type="compositionally biased region" description="Low complexity" evidence="3">
    <location>
        <begin position="256"/>
        <end position="265"/>
    </location>
</feature>
<feature type="region of interest" description="Disordered" evidence="3">
    <location>
        <begin position="599"/>
        <end position="633"/>
    </location>
</feature>
<gene>
    <name evidence="5" type="ORF">POCULU_LOCUS614</name>
</gene>
<dbReference type="SUPFAM" id="SSF48366">
    <property type="entry name" value="Ras GEF"/>
    <property type="match status" value="1"/>
</dbReference>
<feature type="compositionally biased region" description="Polar residues" evidence="3">
    <location>
        <begin position="732"/>
        <end position="755"/>
    </location>
</feature>